<dbReference type="SUPFAM" id="SSF52540">
    <property type="entry name" value="P-loop containing nucleoside triphosphate hydrolases"/>
    <property type="match status" value="1"/>
</dbReference>
<evidence type="ECO:0000256" key="2">
    <source>
        <dbReference type="ARBA" id="ARBA00022598"/>
    </source>
</evidence>
<dbReference type="Pfam" id="PF01268">
    <property type="entry name" value="FTHFS"/>
    <property type="match status" value="1"/>
</dbReference>
<dbReference type="AlphaFoldDB" id="A0A1W5LD02"/>
<dbReference type="Gene3D" id="3.40.50.300">
    <property type="entry name" value="P-loop containing nucleotide triphosphate hydrolases"/>
    <property type="match status" value="1"/>
</dbReference>
<dbReference type="NCBIfam" id="NF010030">
    <property type="entry name" value="PRK13505.1"/>
    <property type="match status" value="1"/>
</dbReference>
<keyword evidence="2 5" id="KW-0436">Ligase</keyword>
<gene>
    <name evidence="6" type="primary">ftfL</name>
    <name evidence="5" type="synonym">fhs</name>
</gene>
<dbReference type="EC" id="6.3.4.3" evidence="5"/>
<evidence type="ECO:0000256" key="4">
    <source>
        <dbReference type="ARBA" id="ARBA00022840"/>
    </source>
</evidence>
<dbReference type="GO" id="GO:0035999">
    <property type="term" value="P:tetrahydrofolate interconversion"/>
    <property type="evidence" value="ECO:0007669"/>
    <property type="project" value="UniProtKB-UniRule"/>
</dbReference>
<keyword evidence="3 5" id="KW-0547">Nucleotide-binding</keyword>
<keyword evidence="1 5" id="KW-0554">One-carbon metabolism</keyword>
<dbReference type="GO" id="GO:0004329">
    <property type="term" value="F:formate-tetrahydrofolate ligase activity"/>
    <property type="evidence" value="ECO:0007669"/>
    <property type="project" value="UniProtKB-UniRule"/>
</dbReference>
<accession>A0A1W5LD02</accession>
<reference evidence="6" key="1">
    <citation type="submission" date="2016-01" db="EMBL/GenBank/DDBJ databases">
        <title>Hydrogen oxidation by a methanotroph.</title>
        <authorList>
            <person name="Stott M.B."/>
        </authorList>
    </citation>
    <scope>NUCLEOTIDE SEQUENCE</scope>
    <source>
        <strain evidence="6">RTK17.1</strain>
    </source>
</reference>
<comment type="catalytic activity">
    <reaction evidence="5">
        <text>(6S)-5,6,7,8-tetrahydrofolate + formate + ATP = (6R)-10-formyltetrahydrofolate + ADP + phosphate</text>
        <dbReference type="Rhea" id="RHEA:20221"/>
        <dbReference type="ChEBI" id="CHEBI:15740"/>
        <dbReference type="ChEBI" id="CHEBI:30616"/>
        <dbReference type="ChEBI" id="CHEBI:43474"/>
        <dbReference type="ChEBI" id="CHEBI:57453"/>
        <dbReference type="ChEBI" id="CHEBI:195366"/>
        <dbReference type="ChEBI" id="CHEBI:456216"/>
        <dbReference type="EC" id="6.3.4.3"/>
    </reaction>
</comment>
<comment type="similarity">
    <text evidence="5">Belongs to the formate--tetrahydrofolate ligase family.</text>
</comment>
<dbReference type="HAMAP" id="MF_01543">
    <property type="entry name" value="FTHFS"/>
    <property type="match status" value="1"/>
</dbReference>
<dbReference type="InterPro" id="IPR027417">
    <property type="entry name" value="P-loop_NTPase"/>
</dbReference>
<evidence type="ECO:0000256" key="3">
    <source>
        <dbReference type="ARBA" id="ARBA00022741"/>
    </source>
</evidence>
<evidence type="ECO:0000256" key="1">
    <source>
        <dbReference type="ARBA" id="ARBA00022563"/>
    </source>
</evidence>
<dbReference type="InterPro" id="IPR000559">
    <property type="entry name" value="Formate_THF_ligase"/>
</dbReference>
<sequence>MKEKNLSSDLKIAREKKPLGIEEVAKKLSIPYDALERYGAFKAKISWEYLKELFCRPRRGKLVLVTATTPTPAGEGKTTTAIGLTDGLSRLGQKAALCLREPSMGPVFGAKGAATGSGLAQLIPREEINLHFTGDFAAVAAAHNLLAALIDNHLYHGNDLGIDPRKISWGRVVDINDRALRKILVGLESKKSFPRFSFFDIVAASEVMAILCLAQSYKDLRQRIADISIGRGRDDKNIDAEELGAAGAMSVLLVHAFKPNLVQTLENNPAFVHGGPFGNIAHGCSSVVSLNAALRLADWVVTEAGFGSDLGGEKFVNIVCRQSGLKPDCAVIVTTVRALKFHGGMTLDCLNQRDLYSLEKGFPNLLRHIQIVEEVLGIPAVVALNRFSADSGEEIDWLGKRLGSLGYPFAVCNHWAQGGEGALELARMVLERSRQLNCKLNFTYADGDPLIKKIEKIALNVYRAGSIALHPHAQEEIKVIERQELDHLPVCMAKTQYSFSVDPRLRGAPEGHELFVRELRVAAGAKYILVLCGEIYTMPGLPKVPASSSMDIDEEGKVIGTI</sequence>
<name>A0A1W5LD02_9BACT</name>
<comment type="pathway">
    <text evidence="5">One-carbon metabolism; tetrahydrofolate interconversion.</text>
</comment>
<dbReference type="UniPathway" id="UPA00193"/>
<dbReference type="EMBL" id="KU509445">
    <property type="protein sequence ID" value="ANC58244.1"/>
    <property type="molecule type" value="Genomic_DNA"/>
</dbReference>
<proteinExistence type="inferred from homology"/>
<protein>
    <recommendedName>
        <fullName evidence="5">Formate--tetrahydrofolate ligase</fullName>
        <ecNumber evidence="5">6.3.4.3</ecNumber>
    </recommendedName>
    <alternativeName>
        <fullName evidence="5">Formyltetrahydrofolate synthetase</fullName>
        <shortName evidence="5">FHS</shortName>
        <shortName evidence="5">FTHFS</shortName>
    </alternativeName>
</protein>
<dbReference type="Gene3D" id="3.30.1510.10">
    <property type="entry name" value="Domain 2, N(10)-formyltetrahydrofolate synthetase"/>
    <property type="match status" value="1"/>
</dbReference>
<feature type="binding site" evidence="5">
    <location>
        <begin position="71"/>
        <end position="78"/>
    </location>
    <ligand>
        <name>ATP</name>
        <dbReference type="ChEBI" id="CHEBI:30616"/>
    </ligand>
</feature>
<evidence type="ECO:0000313" key="6">
    <source>
        <dbReference type="EMBL" id="ANC58244.1"/>
    </source>
</evidence>
<dbReference type="GO" id="GO:0005524">
    <property type="term" value="F:ATP binding"/>
    <property type="evidence" value="ECO:0007669"/>
    <property type="project" value="UniProtKB-UniRule"/>
</dbReference>
<evidence type="ECO:0000256" key="5">
    <source>
        <dbReference type="HAMAP-Rule" id="MF_01543"/>
    </source>
</evidence>
<organism evidence="6">
    <name type="scientific">Candidatus Methylacidiphilum infernorum</name>
    <dbReference type="NCBI Taxonomy" id="511746"/>
    <lineage>
        <taxon>Bacteria</taxon>
        <taxon>Pseudomonadati</taxon>
        <taxon>Verrucomicrobiota</taxon>
        <taxon>Methylacidiphilae</taxon>
        <taxon>Methylacidiphilales</taxon>
        <taxon>Methylacidiphilaceae</taxon>
        <taxon>Methylacidiphilum (ex Ratnadevi et al. 2023)</taxon>
    </lineage>
</organism>
<dbReference type="CDD" id="cd00477">
    <property type="entry name" value="FTHFS"/>
    <property type="match status" value="1"/>
</dbReference>
<keyword evidence="4 5" id="KW-0067">ATP-binding</keyword>
<dbReference type="Gene3D" id="3.10.410.10">
    <property type="entry name" value="Formyltetrahydrofolate synthetase, domain 3"/>
    <property type="match status" value="1"/>
</dbReference>